<accession>A0A1I4YZF7</accession>
<protein>
    <recommendedName>
        <fullName evidence="4">DUF3375 domain-containing protein</fullName>
    </recommendedName>
</protein>
<name>A0A1I4YZF7_9MICO</name>
<reference evidence="3" key="1">
    <citation type="submission" date="2016-10" db="EMBL/GenBank/DDBJ databases">
        <authorList>
            <person name="Varghese N."/>
            <person name="Submissions S."/>
        </authorList>
    </citation>
    <scope>NUCLEOTIDE SEQUENCE [LARGE SCALE GENOMIC DNA]</scope>
    <source>
        <strain evidence="3">CGMCC 1.11101</strain>
    </source>
</reference>
<dbReference type="Proteomes" id="UP000198867">
    <property type="component" value="Unassembled WGS sequence"/>
</dbReference>
<feature type="region of interest" description="Disordered" evidence="1">
    <location>
        <begin position="371"/>
        <end position="393"/>
    </location>
</feature>
<evidence type="ECO:0000313" key="3">
    <source>
        <dbReference type="Proteomes" id="UP000198867"/>
    </source>
</evidence>
<dbReference type="STRING" id="995034.SAMN05216219_0627"/>
<dbReference type="Pfam" id="PF11855">
    <property type="entry name" value="DUF3375"/>
    <property type="match status" value="1"/>
</dbReference>
<dbReference type="RefSeq" id="WP_090708681.1">
    <property type="nucleotide sequence ID" value="NZ_FOVM01000001.1"/>
</dbReference>
<proteinExistence type="predicted"/>
<keyword evidence="3" id="KW-1185">Reference proteome</keyword>
<sequence>MSEITGELARVSDAFERPTLTLLHQRQAPAVVAVLNTCFSRETRMVPTARLHILVDSLLAEMTTSGADDVPTGSGREVCMRWTKSQWLIKSTTQDGNEVYSLTSHAQQALDFIANLRQERTGLSEHRISNILATARRINLESNPDRESRVAILDAEIIERTVERDRLNAGGEIKAINEDRMAEGFAELLSLVAQLPSDFKRVEEAFRTVRSEILEDFRSERRVPGEVIDRYLERIDQLHASTPEGRAFDGAFVLLRDDELLGQLRQDVNVLIDQGESFLVDSDRVELRGIVPLMRQGLDSVLDQRSRVTEVLRTYITTRDAAKDRELDRVLRSLEGAVSTWLSTAGPRESVPVSLLPGQVEIEHLRERYYDPSDDVPLPDLPEADDEQPEGLSMEELRQRGGPRMAELHAALEEAQHRAGEWSLGELFAELPKELRRPVDVLGLLHLATNNDDLAPTPETETYFAIRPDGTTRMFNVPVLAPGSSPEEEEL</sequence>
<organism evidence="2 3">
    <name type="scientific">Mycetocola miduiensis</name>
    <dbReference type="NCBI Taxonomy" id="995034"/>
    <lineage>
        <taxon>Bacteria</taxon>
        <taxon>Bacillati</taxon>
        <taxon>Actinomycetota</taxon>
        <taxon>Actinomycetes</taxon>
        <taxon>Micrococcales</taxon>
        <taxon>Microbacteriaceae</taxon>
        <taxon>Mycetocola</taxon>
    </lineage>
</organism>
<evidence type="ECO:0008006" key="4">
    <source>
        <dbReference type="Google" id="ProtNLM"/>
    </source>
</evidence>
<evidence type="ECO:0000313" key="2">
    <source>
        <dbReference type="EMBL" id="SFN43394.1"/>
    </source>
</evidence>
<dbReference type="EMBL" id="FOVM01000001">
    <property type="protein sequence ID" value="SFN43394.1"/>
    <property type="molecule type" value="Genomic_DNA"/>
</dbReference>
<dbReference type="InterPro" id="IPR021804">
    <property type="entry name" value="DUF3375"/>
</dbReference>
<evidence type="ECO:0000256" key="1">
    <source>
        <dbReference type="SAM" id="MobiDB-lite"/>
    </source>
</evidence>
<gene>
    <name evidence="2" type="ORF">SAMN05216219_0627</name>
</gene>
<dbReference type="OrthoDB" id="3756696at2"/>
<dbReference type="AlphaFoldDB" id="A0A1I4YZF7"/>